<dbReference type="Gene3D" id="3.40.50.300">
    <property type="entry name" value="P-loop containing nucleotide triphosphate hydrolases"/>
    <property type="match status" value="3"/>
</dbReference>
<comment type="catalytic activity">
    <reaction evidence="11">
        <text>Couples ATP hydrolysis with the unwinding of duplex DNA by translocating in the 3'-5' direction.</text>
        <dbReference type="EC" id="5.6.2.4"/>
    </reaction>
</comment>
<name>A0A2S9XXP0_9BACT</name>
<organism evidence="19 20">
    <name type="scientific">Enhygromyxa salina</name>
    <dbReference type="NCBI Taxonomy" id="215803"/>
    <lineage>
        <taxon>Bacteria</taxon>
        <taxon>Pseudomonadati</taxon>
        <taxon>Myxococcota</taxon>
        <taxon>Polyangia</taxon>
        <taxon>Nannocystales</taxon>
        <taxon>Nannocystaceae</taxon>
        <taxon>Enhygromyxa</taxon>
    </lineage>
</organism>
<dbReference type="Gene3D" id="1.10.486.10">
    <property type="entry name" value="PCRA, domain 4"/>
    <property type="match status" value="1"/>
</dbReference>
<feature type="domain" description="UvrD-like helicase ATP-binding" evidence="17">
    <location>
        <begin position="1"/>
        <end position="465"/>
    </location>
</feature>
<evidence type="ECO:0000256" key="5">
    <source>
        <dbReference type="ARBA" id="ARBA00022806"/>
    </source>
</evidence>
<keyword evidence="9" id="KW-0234">DNA repair</keyword>
<keyword evidence="7 15" id="KW-0067">ATP-binding</keyword>
<dbReference type="Pfam" id="PF13361">
    <property type="entry name" value="UvrD_C"/>
    <property type="match status" value="1"/>
</dbReference>
<dbReference type="InterPro" id="IPR014016">
    <property type="entry name" value="UvrD-like_ATP-bd"/>
</dbReference>
<evidence type="ECO:0000256" key="3">
    <source>
        <dbReference type="ARBA" id="ARBA00022763"/>
    </source>
</evidence>
<dbReference type="Gene3D" id="3.90.320.10">
    <property type="match status" value="1"/>
</dbReference>
<comment type="catalytic activity">
    <reaction evidence="14">
        <text>ATP + H2O = ADP + phosphate + H(+)</text>
        <dbReference type="Rhea" id="RHEA:13065"/>
        <dbReference type="ChEBI" id="CHEBI:15377"/>
        <dbReference type="ChEBI" id="CHEBI:15378"/>
        <dbReference type="ChEBI" id="CHEBI:30616"/>
        <dbReference type="ChEBI" id="CHEBI:43474"/>
        <dbReference type="ChEBI" id="CHEBI:456216"/>
        <dbReference type="EC" id="5.6.2.4"/>
    </reaction>
</comment>
<dbReference type="PANTHER" id="PTHR11070">
    <property type="entry name" value="UVRD / RECB / PCRA DNA HELICASE FAMILY MEMBER"/>
    <property type="match status" value="1"/>
</dbReference>
<protein>
    <recommendedName>
        <fullName evidence="12">DNA 3'-5' helicase</fullName>
        <ecNumber evidence="12">5.6.2.4</ecNumber>
    </recommendedName>
    <alternativeName>
        <fullName evidence="13">DNA 3'-5' helicase II</fullName>
    </alternativeName>
</protein>
<dbReference type="Pfam" id="PF12705">
    <property type="entry name" value="PDDEXK_1"/>
    <property type="match status" value="1"/>
</dbReference>
<dbReference type="GO" id="GO:0004527">
    <property type="term" value="F:exonuclease activity"/>
    <property type="evidence" value="ECO:0007669"/>
    <property type="project" value="UniProtKB-KW"/>
</dbReference>
<dbReference type="InterPro" id="IPR014017">
    <property type="entry name" value="DNA_helicase_UvrD-like_C"/>
</dbReference>
<evidence type="ECO:0000256" key="16">
    <source>
        <dbReference type="SAM" id="MobiDB-lite"/>
    </source>
</evidence>
<feature type="domain" description="UvrD-like helicase C-terminal" evidence="18">
    <location>
        <begin position="487"/>
        <end position="780"/>
    </location>
</feature>
<keyword evidence="8" id="KW-0238">DNA-binding</keyword>
<dbReference type="GO" id="GO:0000725">
    <property type="term" value="P:recombinational repair"/>
    <property type="evidence" value="ECO:0007669"/>
    <property type="project" value="TreeGrafter"/>
</dbReference>
<feature type="region of interest" description="Disordered" evidence="16">
    <location>
        <begin position="928"/>
        <end position="969"/>
    </location>
</feature>
<dbReference type="InterPro" id="IPR011604">
    <property type="entry name" value="PDDEXK-like_dom_sf"/>
</dbReference>
<dbReference type="GO" id="GO:0043138">
    <property type="term" value="F:3'-5' DNA helicase activity"/>
    <property type="evidence" value="ECO:0007669"/>
    <property type="project" value="UniProtKB-EC"/>
</dbReference>
<dbReference type="InterPro" id="IPR027417">
    <property type="entry name" value="P-loop_NTPase"/>
</dbReference>
<keyword evidence="5 15" id="KW-0347">Helicase</keyword>
<evidence type="ECO:0000259" key="17">
    <source>
        <dbReference type="PROSITE" id="PS51198"/>
    </source>
</evidence>
<dbReference type="InterPro" id="IPR038726">
    <property type="entry name" value="PDDEXK_AddAB-type"/>
</dbReference>
<keyword evidence="4 15" id="KW-0378">Hydrolase</keyword>
<accession>A0A2S9XXP0</accession>
<evidence type="ECO:0000256" key="15">
    <source>
        <dbReference type="PROSITE-ProRule" id="PRU00560"/>
    </source>
</evidence>
<comment type="caution">
    <text evidence="19">The sequence shown here is derived from an EMBL/GenBank/DDBJ whole genome shotgun (WGS) entry which is preliminary data.</text>
</comment>
<sequence>MSELELDANLVLAAGAGAGKTHALVSVALGLYVGAGRPDAEPLDPARVWAVTFTEKAARELRQRIVQRASALAADPVGALADEEELAAMLGDREVPAARWRAIVDQLPGAPIGTFHSLCGQLLRGFAVEAGVDPSFGVLDENAAAELFARTLDEVLLRELEAEDDSDTRAAARALGGPDTLRAALRRLHGKLGEEGRDPRSLLVDADGQPQPGFDRGQARAELGEACRALAASLELLEESREDRLRPTLRALAIERRRIGDCEPDQVRRWYPALHRVASQRRGKGTLPKRARRVWEPFAEAWALVQDCVASVQEQELAERIVALLGAVSRAYAAEKQRLQVLDFVDLVRGAHDLLRDDRLVRRQLKQRVGALLVDEFQDTNGLQLDLVHLLAEARDHERAVPRGQRASAVLPLGARCFAAVGDRKQSIYEFRGADVSLFQSLAARARAGGEGLRLHALRRSWRSRPSLVEFCNQLFAQVLISDDPEGFAVDWVDEVDRLEPVREDHEDQAGLPAVQLLCSDPSEDARTRRGQEARRMAEHVRLLLDARPPLGRAGSDGRPKPLRGADVAILMRTHSHVARYRKALSELDIASVVVGGRGFYAAREIRELAVLMLAIADPRDMLASAGVWRSPVWGITDASIVELAAAERLRLADHVSGCAVELGVAQDAATVTVVARLVDRLHHELDRLGPARVLRFAVDRLGLREVLAWDDAGEQRIANVDKLLALLGSREFAGLGAMTTARRLLERGEDLLDREAPAEVAAAADPDAVRIMTVHAAKGLEFPVVIVPELGADPRGQEGPVVFERELGLAVVSPDLVGRRRPSPHAQAVNERLAARRDAESRRVLYVATTRARDLLVLLGEAPEGRTGEGNWRKLIDAALPELDELVEVVDDGLVIQEQDDGEASAMRWLLDRVGAVRAEAVGQAALAASGSEPEPEPEPSFVADASGSEPPVAARPVAPSEARDELPTAYDRSEALHLRDCELEVSLSGLAEFDKCPRRYLLTHVVGLDTPASEEREAMKGLQLLPFVPRKRVDEDDAGDRPPPSLAEARSRGRLVHYLLGRVDLDRLGRDPARAFDAFADQDRIPKELWPELREDLLRFAERPWVRELIEIARQDPRRVLRSLPFALEIFGEHARPEPSQTGRGELGAPARPQLDLFAPVTTESAPPPEGRVIVRGRIDLVWIDDDGRLNLVDWQYARAPSEPESVLDPEQVAGLRRLTQAWALRRLWGPAIPLRAGAVFLREAEADPGLRALEPATLARFDQRLRQTAGRLLRVELGDEGSTELWPKLDQPAACGPCVHVARCWRSEAEPGS</sequence>
<evidence type="ECO:0000256" key="14">
    <source>
        <dbReference type="ARBA" id="ARBA00048988"/>
    </source>
</evidence>
<evidence type="ECO:0000256" key="1">
    <source>
        <dbReference type="ARBA" id="ARBA00022722"/>
    </source>
</evidence>
<dbReference type="InterPro" id="IPR000212">
    <property type="entry name" value="DNA_helicase_UvrD/REP"/>
</dbReference>
<evidence type="ECO:0000259" key="18">
    <source>
        <dbReference type="PROSITE" id="PS51217"/>
    </source>
</evidence>
<dbReference type="GO" id="GO:0016887">
    <property type="term" value="F:ATP hydrolysis activity"/>
    <property type="evidence" value="ECO:0007669"/>
    <property type="project" value="RHEA"/>
</dbReference>
<feature type="binding site" evidence="15">
    <location>
        <begin position="14"/>
        <end position="21"/>
    </location>
    <ligand>
        <name>ATP</name>
        <dbReference type="ChEBI" id="CHEBI:30616"/>
    </ligand>
</feature>
<evidence type="ECO:0000256" key="7">
    <source>
        <dbReference type="ARBA" id="ARBA00022840"/>
    </source>
</evidence>
<evidence type="ECO:0000256" key="9">
    <source>
        <dbReference type="ARBA" id="ARBA00023204"/>
    </source>
</evidence>
<dbReference type="PANTHER" id="PTHR11070:SF2">
    <property type="entry name" value="ATP-DEPENDENT DNA HELICASE SRS2"/>
    <property type="match status" value="1"/>
</dbReference>
<evidence type="ECO:0000256" key="10">
    <source>
        <dbReference type="ARBA" id="ARBA00023235"/>
    </source>
</evidence>
<keyword evidence="6" id="KW-0269">Exonuclease</keyword>
<dbReference type="PROSITE" id="PS51198">
    <property type="entry name" value="UVRD_HELICASE_ATP_BIND"/>
    <property type="match status" value="1"/>
</dbReference>
<dbReference type="GO" id="GO:0003677">
    <property type="term" value="F:DNA binding"/>
    <property type="evidence" value="ECO:0007669"/>
    <property type="project" value="UniProtKB-KW"/>
</dbReference>
<evidence type="ECO:0000256" key="8">
    <source>
        <dbReference type="ARBA" id="ARBA00023125"/>
    </source>
</evidence>
<dbReference type="Gene3D" id="1.10.3170.10">
    <property type="entry name" value="Recbcd, chain B, domain 2"/>
    <property type="match status" value="1"/>
</dbReference>
<dbReference type="Pfam" id="PF00580">
    <property type="entry name" value="UvrD-helicase"/>
    <property type="match status" value="1"/>
</dbReference>
<feature type="region of interest" description="Disordered" evidence="16">
    <location>
        <begin position="193"/>
        <end position="217"/>
    </location>
</feature>
<dbReference type="GO" id="GO:0005524">
    <property type="term" value="F:ATP binding"/>
    <property type="evidence" value="ECO:0007669"/>
    <property type="project" value="UniProtKB-UniRule"/>
</dbReference>
<dbReference type="RefSeq" id="WP_181197830.1">
    <property type="nucleotide sequence ID" value="NZ_PVNK01000152.1"/>
</dbReference>
<evidence type="ECO:0000256" key="12">
    <source>
        <dbReference type="ARBA" id="ARBA00034808"/>
    </source>
</evidence>
<dbReference type="SUPFAM" id="SSF52540">
    <property type="entry name" value="P-loop containing nucleoside triphosphate hydrolases"/>
    <property type="match status" value="1"/>
</dbReference>
<reference evidence="19 20" key="1">
    <citation type="submission" date="2018-03" db="EMBL/GenBank/DDBJ databases">
        <title>Draft Genome Sequences of the Obligatory Marine Myxobacteria Enhygromyxa salina SWB005.</title>
        <authorList>
            <person name="Poehlein A."/>
            <person name="Moghaddam J.A."/>
            <person name="Harms H."/>
            <person name="Alanjari M."/>
            <person name="Koenig G.M."/>
            <person name="Daniel R."/>
            <person name="Schaeberle T.F."/>
        </authorList>
    </citation>
    <scope>NUCLEOTIDE SEQUENCE [LARGE SCALE GENOMIC DNA]</scope>
    <source>
        <strain evidence="19 20">SWB005</strain>
    </source>
</reference>
<evidence type="ECO:0000256" key="4">
    <source>
        <dbReference type="ARBA" id="ARBA00022801"/>
    </source>
</evidence>
<proteinExistence type="predicted"/>
<keyword evidence="10" id="KW-0413">Isomerase</keyword>
<dbReference type="EC" id="5.6.2.4" evidence="12"/>
<evidence type="ECO:0000313" key="19">
    <source>
        <dbReference type="EMBL" id="PRP97622.1"/>
    </source>
</evidence>
<keyword evidence="3" id="KW-0227">DNA damage</keyword>
<dbReference type="PROSITE" id="PS51217">
    <property type="entry name" value="UVRD_HELICASE_CTER"/>
    <property type="match status" value="1"/>
</dbReference>
<keyword evidence="2 15" id="KW-0547">Nucleotide-binding</keyword>
<evidence type="ECO:0000256" key="6">
    <source>
        <dbReference type="ARBA" id="ARBA00022839"/>
    </source>
</evidence>
<dbReference type="Proteomes" id="UP000237968">
    <property type="component" value="Unassembled WGS sequence"/>
</dbReference>
<keyword evidence="20" id="KW-1185">Reference proteome</keyword>
<evidence type="ECO:0000256" key="11">
    <source>
        <dbReference type="ARBA" id="ARBA00034617"/>
    </source>
</evidence>
<dbReference type="EMBL" id="PVNK01000152">
    <property type="protein sequence ID" value="PRP97622.1"/>
    <property type="molecule type" value="Genomic_DNA"/>
</dbReference>
<gene>
    <name evidence="19" type="primary">addA</name>
    <name evidence="19" type="ORF">ENSA5_33150</name>
</gene>
<evidence type="ECO:0000256" key="2">
    <source>
        <dbReference type="ARBA" id="ARBA00022741"/>
    </source>
</evidence>
<evidence type="ECO:0000256" key="13">
    <source>
        <dbReference type="ARBA" id="ARBA00034923"/>
    </source>
</evidence>
<evidence type="ECO:0000313" key="20">
    <source>
        <dbReference type="Proteomes" id="UP000237968"/>
    </source>
</evidence>
<keyword evidence="1" id="KW-0540">Nuclease</keyword>